<gene>
    <name evidence="1" type="ORF">PLUTO_00560</name>
</gene>
<name>A0A9E7MV50_9CAUD</name>
<protein>
    <submittedName>
        <fullName evidence="1">Uncharacterized protein</fullName>
    </submittedName>
</protein>
<reference evidence="1" key="1">
    <citation type="submission" date="2022-05" db="EMBL/GenBank/DDBJ databases">
        <authorList>
            <person name="Friedrich I."/>
            <person name="Poehlein A."/>
            <person name="Schneider D."/>
            <person name="Hertel R."/>
            <person name="Daniel R."/>
        </authorList>
    </citation>
    <scope>NUCLEOTIDE SEQUENCE</scope>
</reference>
<proteinExistence type="predicted"/>
<evidence type="ECO:0000313" key="2">
    <source>
        <dbReference type="Proteomes" id="UP001056883"/>
    </source>
</evidence>
<dbReference type="Proteomes" id="UP001056883">
    <property type="component" value="Segment"/>
</dbReference>
<organism evidence="1 2">
    <name type="scientific">Luteibacter phage vB_LflM-Pluto</name>
    <dbReference type="NCBI Taxonomy" id="2948611"/>
    <lineage>
        <taxon>Viruses</taxon>
        <taxon>Duplodnaviria</taxon>
        <taxon>Heunggongvirae</taxon>
        <taxon>Uroviricota</taxon>
        <taxon>Caudoviricetes</taxon>
        <taxon>Lindbergviridae</taxon>
        <taxon>Plutovirus</taxon>
        <taxon>Plutovirus pluto</taxon>
    </lineage>
</organism>
<accession>A0A9E7MV50</accession>
<keyword evidence="2" id="KW-1185">Reference proteome</keyword>
<sequence>MSEFRTYKAWSTCVRLRYPKAAIVHESRNPPTREVTHVVARESVVGPVLAEWDSRAQRGTVNPVVTRPFS</sequence>
<evidence type="ECO:0000313" key="1">
    <source>
        <dbReference type="EMBL" id="USN16372.1"/>
    </source>
</evidence>
<dbReference type="EMBL" id="ON529861">
    <property type="protein sequence ID" value="USN16372.1"/>
    <property type="molecule type" value="Genomic_DNA"/>
</dbReference>